<name>H5SP52_9BACT</name>
<gene>
    <name evidence="1" type="ORF">HGMM_F53C10C12</name>
</gene>
<protein>
    <submittedName>
        <fullName evidence="1">Uncharacterized protein</fullName>
    </submittedName>
</protein>
<accession>H5SP52</accession>
<proteinExistence type="predicted"/>
<organism evidence="1">
    <name type="scientific">uncultured Acetothermia bacterium</name>
    <dbReference type="NCBI Taxonomy" id="236499"/>
    <lineage>
        <taxon>Bacteria</taxon>
        <taxon>Candidatus Bipolaricaulota</taxon>
        <taxon>environmental samples</taxon>
    </lineage>
</organism>
<sequence length="73" mass="8414">MACFRRWRQAFHGNGSRSDHVASQQSLYGVGTIYTAGRRNRHVWKFRITVKQTRLLKAFPPSLTTSAHLLKIT</sequence>
<dbReference type="EMBL" id="AP011789">
    <property type="protein sequence ID" value="BAL57938.1"/>
    <property type="molecule type" value="Genomic_DNA"/>
</dbReference>
<reference evidence="1" key="1">
    <citation type="journal article" date="2005" name="Environ. Microbiol.">
        <title>Genetic and functional properties of uncultivated thermophilic crenarchaeotes from a subsurface gold mine as revealed by analysis of genome fragments.</title>
        <authorList>
            <person name="Nunoura T."/>
            <person name="Hirayama H."/>
            <person name="Takami H."/>
            <person name="Oida H."/>
            <person name="Nishi S."/>
            <person name="Shimamura S."/>
            <person name="Suzuki Y."/>
            <person name="Inagaki F."/>
            <person name="Takai K."/>
            <person name="Nealson K.H."/>
            <person name="Horikoshi K."/>
        </authorList>
    </citation>
    <scope>NUCLEOTIDE SEQUENCE</scope>
</reference>
<reference evidence="1" key="2">
    <citation type="journal article" date="2012" name="PLoS ONE">
        <title>A Deeply Branching Thermophilic Bacterium with an Ancient Acetyl-CoA Pathway Dominates a Subsurface Ecosystem.</title>
        <authorList>
            <person name="Takami H."/>
            <person name="Noguchi H."/>
            <person name="Takaki Y."/>
            <person name="Uchiyama I."/>
            <person name="Toyoda A."/>
            <person name="Nishi S."/>
            <person name="Chee G.-J."/>
            <person name="Arai W."/>
            <person name="Nunoura T."/>
            <person name="Itoh T."/>
            <person name="Hattori M."/>
            <person name="Takai K."/>
        </authorList>
    </citation>
    <scope>NUCLEOTIDE SEQUENCE</scope>
</reference>
<evidence type="ECO:0000313" key="1">
    <source>
        <dbReference type="EMBL" id="BAL57938.1"/>
    </source>
</evidence>
<dbReference type="AlphaFoldDB" id="H5SP52"/>